<dbReference type="Pfam" id="PF13695">
    <property type="entry name" value="Zn_ribbon_3CxxC"/>
    <property type="match status" value="1"/>
</dbReference>
<keyword evidence="2 8" id="KW-0812">Transmembrane</keyword>
<evidence type="ECO:0000256" key="1">
    <source>
        <dbReference type="ARBA" id="ARBA00004167"/>
    </source>
</evidence>
<dbReference type="PANTHER" id="PTHR14402:SF10">
    <property type="entry name" value="3CXXC-TYPE DOMAIN-CONTAINING PROTEIN"/>
    <property type="match status" value="1"/>
</dbReference>
<sequence length="292" mass="34389">MTKLPYWRKIFREKIHQYYPKSSWKIKKDNKITEEEEEGWEAYTERDAYGRFQCSWCDHEWTSIRVIILFLIQLTYQEQGIVKMRYFGQQCTHCQGGYEQPYISEPILNKIIENVVNRIREWCYGENNVPAPFPVHDKTMHGPHRRDLCEAYAFRFCPTNAAQYSYSPITTNRYDSTSVLMMDDPIMESQNIPEPFPVHDKTMHGPHRRDLCEAYAFRICPTNAAQYSYSPVTTNQYDSTSVLITDDPLMESQNIPQEQKNCCKCICYVLTLLIFLIIIGVVIWVVITKVLT</sequence>
<dbReference type="GeneTree" id="ENSGT00940000164175"/>
<reference evidence="10" key="2">
    <citation type="submission" date="2025-09" db="UniProtKB">
        <authorList>
            <consortium name="Ensembl"/>
        </authorList>
    </citation>
    <scope>IDENTIFICATION</scope>
</reference>
<evidence type="ECO:0000256" key="8">
    <source>
        <dbReference type="SAM" id="Phobius"/>
    </source>
</evidence>
<evidence type="ECO:0000256" key="6">
    <source>
        <dbReference type="ARBA" id="ARBA00022989"/>
    </source>
</evidence>
<evidence type="ECO:0000256" key="4">
    <source>
        <dbReference type="ARBA" id="ARBA00022771"/>
    </source>
</evidence>
<dbReference type="GO" id="GO:0008270">
    <property type="term" value="F:zinc ion binding"/>
    <property type="evidence" value="ECO:0007669"/>
    <property type="project" value="UniProtKB-KW"/>
</dbReference>
<dbReference type="GO" id="GO:0051205">
    <property type="term" value="P:protein insertion into membrane"/>
    <property type="evidence" value="ECO:0007669"/>
    <property type="project" value="TreeGrafter"/>
</dbReference>
<protein>
    <recommendedName>
        <fullName evidence="9">3CxxC-type domain-containing protein</fullName>
    </recommendedName>
</protein>
<keyword evidence="5" id="KW-0862">Zinc</keyword>
<evidence type="ECO:0000259" key="9">
    <source>
        <dbReference type="SMART" id="SM01328"/>
    </source>
</evidence>
<dbReference type="GO" id="GO:0016020">
    <property type="term" value="C:membrane"/>
    <property type="evidence" value="ECO:0007669"/>
    <property type="project" value="UniProtKB-SubCell"/>
</dbReference>
<feature type="domain" description="3CxxC-type" evidence="9">
    <location>
        <begin position="47"/>
        <end position="155"/>
    </location>
</feature>
<dbReference type="PANTHER" id="PTHR14402">
    <property type="entry name" value="RECEPTOR TRANSPORTING PROTEIN"/>
    <property type="match status" value="1"/>
</dbReference>
<feature type="transmembrane region" description="Helical" evidence="8">
    <location>
        <begin position="268"/>
        <end position="287"/>
    </location>
</feature>
<dbReference type="GO" id="GO:0006612">
    <property type="term" value="P:protein targeting to membrane"/>
    <property type="evidence" value="ECO:0007669"/>
    <property type="project" value="TreeGrafter"/>
</dbReference>
<organism evidence="10 11">
    <name type="scientific">Leptobrachium leishanense</name>
    <name type="common">Leishan spiny toad</name>
    <dbReference type="NCBI Taxonomy" id="445787"/>
    <lineage>
        <taxon>Eukaryota</taxon>
        <taxon>Metazoa</taxon>
        <taxon>Chordata</taxon>
        <taxon>Craniata</taxon>
        <taxon>Vertebrata</taxon>
        <taxon>Euteleostomi</taxon>
        <taxon>Amphibia</taxon>
        <taxon>Batrachia</taxon>
        <taxon>Anura</taxon>
        <taxon>Pelobatoidea</taxon>
        <taxon>Megophryidae</taxon>
        <taxon>Leptobrachium</taxon>
    </lineage>
</organism>
<keyword evidence="6 8" id="KW-1133">Transmembrane helix</keyword>
<comment type="subcellular location">
    <subcellularLocation>
        <location evidence="1">Membrane</location>
        <topology evidence="1">Single-pass membrane protein</topology>
    </subcellularLocation>
</comment>
<keyword evidence="4" id="KW-0863">Zinc-finger</keyword>
<name>A0A8C5MP38_9ANUR</name>
<dbReference type="InterPro" id="IPR026096">
    <property type="entry name" value="R-trans_p"/>
</dbReference>
<reference evidence="10" key="1">
    <citation type="submission" date="2025-08" db="UniProtKB">
        <authorList>
            <consortium name="Ensembl"/>
        </authorList>
    </citation>
    <scope>IDENTIFICATION</scope>
</reference>
<dbReference type="Proteomes" id="UP000694569">
    <property type="component" value="Unplaced"/>
</dbReference>
<evidence type="ECO:0000313" key="11">
    <source>
        <dbReference type="Proteomes" id="UP000694569"/>
    </source>
</evidence>
<dbReference type="OrthoDB" id="8121437at2759"/>
<evidence type="ECO:0000256" key="3">
    <source>
        <dbReference type="ARBA" id="ARBA00022723"/>
    </source>
</evidence>
<dbReference type="InterPro" id="IPR027377">
    <property type="entry name" value="ZAR1/RTP1-5-like_Znf-3CxxC"/>
</dbReference>
<dbReference type="GO" id="GO:0031849">
    <property type="term" value="F:olfactory receptor binding"/>
    <property type="evidence" value="ECO:0007669"/>
    <property type="project" value="TreeGrafter"/>
</dbReference>
<accession>A0A8C5MP38</accession>
<dbReference type="AlphaFoldDB" id="A0A8C5MP38"/>
<keyword evidence="3" id="KW-0479">Metal-binding</keyword>
<dbReference type="Ensembl" id="ENSLLET00000018203.1">
    <property type="protein sequence ID" value="ENSLLEP00000017531.1"/>
    <property type="gene ID" value="ENSLLEG00000011163.1"/>
</dbReference>
<proteinExistence type="predicted"/>
<evidence type="ECO:0000256" key="5">
    <source>
        <dbReference type="ARBA" id="ARBA00022833"/>
    </source>
</evidence>
<evidence type="ECO:0000256" key="7">
    <source>
        <dbReference type="ARBA" id="ARBA00023136"/>
    </source>
</evidence>
<keyword evidence="7 8" id="KW-0472">Membrane</keyword>
<dbReference type="SMART" id="SM01328">
    <property type="entry name" value="zf-3CxxC"/>
    <property type="match status" value="1"/>
</dbReference>
<keyword evidence="11" id="KW-1185">Reference proteome</keyword>
<evidence type="ECO:0000256" key="2">
    <source>
        <dbReference type="ARBA" id="ARBA00022692"/>
    </source>
</evidence>
<evidence type="ECO:0000313" key="10">
    <source>
        <dbReference type="Ensembl" id="ENSLLEP00000017531.1"/>
    </source>
</evidence>